<dbReference type="AlphaFoldDB" id="A0A0L0V042"/>
<comment type="caution">
    <text evidence="1">The sequence shown here is derived from an EMBL/GenBank/DDBJ whole genome shotgun (WGS) entry which is preliminary data.</text>
</comment>
<organism evidence="1 2">
    <name type="scientific">Puccinia striiformis f. sp. tritici PST-78</name>
    <dbReference type="NCBI Taxonomy" id="1165861"/>
    <lineage>
        <taxon>Eukaryota</taxon>
        <taxon>Fungi</taxon>
        <taxon>Dikarya</taxon>
        <taxon>Basidiomycota</taxon>
        <taxon>Pucciniomycotina</taxon>
        <taxon>Pucciniomycetes</taxon>
        <taxon>Pucciniales</taxon>
        <taxon>Pucciniaceae</taxon>
        <taxon>Puccinia</taxon>
    </lineage>
</organism>
<evidence type="ECO:0000313" key="1">
    <source>
        <dbReference type="EMBL" id="KNE92653.1"/>
    </source>
</evidence>
<gene>
    <name evidence="1" type="ORF">PSTG_13979</name>
</gene>
<evidence type="ECO:0000313" key="2">
    <source>
        <dbReference type="Proteomes" id="UP000054564"/>
    </source>
</evidence>
<accession>A0A0L0V042</accession>
<dbReference type="EMBL" id="AJIL01000158">
    <property type="protein sequence ID" value="KNE92653.1"/>
    <property type="molecule type" value="Genomic_DNA"/>
</dbReference>
<sequence length="198" mass="22026">MTKIMETAVEVCRLVTRAVGGQSCRSTKHGQFTSALFKIGSFLDDHENQIWLYGRTFSGVGSNFAEGGFRHEVFPLLAPSGGRWLGDEWRVNCLIETGDLLKGSTRHEAVAQLEGRSELSSSSRLDPTAYCLGVLEESRARSINQPMSAAHSHRPRWHGMPQPCSMPNLAKFPRTWPEGSPEGTYAVPRKLRAEFSEF</sequence>
<reference evidence="2" key="1">
    <citation type="submission" date="2014-03" db="EMBL/GenBank/DDBJ databases">
        <title>The Genome Sequence of Puccinia striiformis f. sp. tritici PST-78.</title>
        <authorList>
            <consortium name="The Broad Institute Genome Sequencing Platform"/>
            <person name="Cuomo C."/>
            <person name="Hulbert S."/>
            <person name="Chen X."/>
            <person name="Walker B."/>
            <person name="Young S.K."/>
            <person name="Zeng Q."/>
            <person name="Gargeya S."/>
            <person name="Fitzgerald M."/>
            <person name="Haas B."/>
            <person name="Abouelleil A."/>
            <person name="Alvarado L."/>
            <person name="Arachchi H.M."/>
            <person name="Berlin A.M."/>
            <person name="Chapman S.B."/>
            <person name="Goldberg J."/>
            <person name="Griggs A."/>
            <person name="Gujja S."/>
            <person name="Hansen M."/>
            <person name="Howarth C."/>
            <person name="Imamovic A."/>
            <person name="Larimer J."/>
            <person name="McCowan C."/>
            <person name="Montmayeur A."/>
            <person name="Murphy C."/>
            <person name="Neiman D."/>
            <person name="Pearson M."/>
            <person name="Priest M."/>
            <person name="Roberts A."/>
            <person name="Saif S."/>
            <person name="Shea T."/>
            <person name="Sisk P."/>
            <person name="Sykes S."/>
            <person name="Wortman J."/>
            <person name="Nusbaum C."/>
            <person name="Birren B."/>
        </authorList>
    </citation>
    <scope>NUCLEOTIDE SEQUENCE [LARGE SCALE GENOMIC DNA]</scope>
    <source>
        <strain evidence="2">race PST-78</strain>
    </source>
</reference>
<keyword evidence="2" id="KW-1185">Reference proteome</keyword>
<name>A0A0L0V042_9BASI</name>
<protein>
    <submittedName>
        <fullName evidence="1">Uncharacterized protein</fullName>
    </submittedName>
</protein>
<proteinExistence type="predicted"/>
<dbReference type="Proteomes" id="UP000054564">
    <property type="component" value="Unassembled WGS sequence"/>
</dbReference>